<dbReference type="EMBL" id="PSPG01000004">
    <property type="protein sequence ID" value="PXF22035.1"/>
    <property type="molecule type" value="Genomic_DNA"/>
</dbReference>
<evidence type="ECO:0000313" key="2">
    <source>
        <dbReference type="Proteomes" id="UP000248161"/>
    </source>
</evidence>
<gene>
    <name evidence="1" type="ORF">CXX69_02725</name>
</gene>
<evidence type="ECO:0000313" key="1">
    <source>
        <dbReference type="EMBL" id="PXF22035.1"/>
    </source>
</evidence>
<dbReference type="SMART" id="SM00028">
    <property type="entry name" value="TPR"/>
    <property type="match status" value="1"/>
</dbReference>
<dbReference type="AlphaFoldDB" id="A0A2V3HSM3"/>
<sequence length="101" mass="12136">MAGPEWRNVYRLSDEQLGQLEQAEQCMEMIDINRAESILMSMLEEDADCVPVLNNLGHMYGRYLSDFEKAVEYYDRVLEIEPDNAWARDERRRYQRYLTYD</sequence>
<name>A0A2V3HSM3_9ARCH</name>
<organism evidence="1 2">
    <name type="scientific">Candidatus Thalassarchaeum betae</name>
    <dbReference type="NCBI Taxonomy" id="2599289"/>
    <lineage>
        <taxon>Archaea</taxon>
        <taxon>Methanobacteriati</taxon>
        <taxon>Thermoplasmatota</taxon>
        <taxon>Candidatus Poseidoniia</taxon>
        <taxon>Candidatus Poseidoniales</taxon>
        <taxon>Candidatus Thalassarchaeaceae</taxon>
        <taxon>Candidatus Thalassarchaeum</taxon>
    </lineage>
</organism>
<comment type="caution">
    <text evidence="1">The sequence shown here is derived from an EMBL/GenBank/DDBJ whole genome shotgun (WGS) entry which is preliminary data.</text>
</comment>
<accession>A0A2V3HSM3</accession>
<protein>
    <submittedName>
        <fullName evidence="1">Uncharacterized protein</fullName>
    </submittedName>
</protein>
<dbReference type="Gene3D" id="1.25.40.10">
    <property type="entry name" value="Tetratricopeptide repeat domain"/>
    <property type="match status" value="1"/>
</dbReference>
<reference evidence="1 2" key="1">
    <citation type="journal article" date="2015" name="Nat. Commun.">
        <title>Genomic and transcriptomic evidence for scavenging of diverse organic compounds by widespread deep-sea archaea.</title>
        <authorList>
            <person name="Li M."/>
            <person name="Baker B.J."/>
            <person name="Anantharaman K."/>
            <person name="Jain S."/>
            <person name="Breier J.A."/>
            <person name="Dick G.J."/>
        </authorList>
    </citation>
    <scope>NUCLEOTIDE SEQUENCE [LARGE SCALE GENOMIC DNA]</scope>
    <source>
        <strain evidence="1">Cayman_51_deep</strain>
    </source>
</reference>
<dbReference type="SUPFAM" id="SSF48452">
    <property type="entry name" value="TPR-like"/>
    <property type="match status" value="1"/>
</dbReference>
<dbReference type="Pfam" id="PF13181">
    <property type="entry name" value="TPR_8"/>
    <property type="match status" value="1"/>
</dbReference>
<proteinExistence type="predicted"/>
<dbReference type="InterPro" id="IPR019734">
    <property type="entry name" value="TPR_rpt"/>
</dbReference>
<dbReference type="InterPro" id="IPR011990">
    <property type="entry name" value="TPR-like_helical_dom_sf"/>
</dbReference>
<dbReference type="Proteomes" id="UP000248161">
    <property type="component" value="Unassembled WGS sequence"/>
</dbReference>